<dbReference type="InterPro" id="IPR045172">
    <property type="entry name" value="TBCB_Ubl"/>
</dbReference>
<dbReference type="Gene3D" id="3.10.20.90">
    <property type="entry name" value="Phosphatidylinositol 3-kinase Catalytic Subunit, Chain A, domain 1"/>
    <property type="match status" value="1"/>
</dbReference>
<reference evidence="3 4" key="1">
    <citation type="submission" date="2011-08" db="EMBL/GenBank/DDBJ databases">
        <title>The Genome Sequence of Plasmodium vivax India VII.</title>
        <authorList>
            <consortium name="The Broad Institute Genome Sequencing Platform"/>
            <consortium name="The Broad Institute Genome Sequencing Center for Infectious Disease"/>
            <person name="Neafsey D."/>
            <person name="Carlton J."/>
            <person name="Barnwell J."/>
            <person name="Collins W."/>
            <person name="Escalante A."/>
            <person name="Mullikin J."/>
            <person name="Saul A."/>
            <person name="Guigo R."/>
            <person name="Camara F."/>
            <person name="Young S.K."/>
            <person name="Zeng Q."/>
            <person name="Gargeya S."/>
            <person name="Fitzgerald M."/>
            <person name="Haas B."/>
            <person name="Abouelleil A."/>
            <person name="Alvarado L."/>
            <person name="Arachchi H.M."/>
            <person name="Berlin A."/>
            <person name="Brown A."/>
            <person name="Chapman S.B."/>
            <person name="Chen Z."/>
            <person name="Dunbar C."/>
            <person name="Freedman E."/>
            <person name="Gearin G."/>
            <person name="Gellesch M."/>
            <person name="Goldberg J."/>
            <person name="Griggs A."/>
            <person name="Gujja S."/>
            <person name="Heiman D."/>
            <person name="Howarth C."/>
            <person name="Larson L."/>
            <person name="Lui A."/>
            <person name="MacDonald P.J.P."/>
            <person name="Montmayeur A."/>
            <person name="Murphy C."/>
            <person name="Neiman D."/>
            <person name="Pearson M."/>
            <person name="Priest M."/>
            <person name="Roberts A."/>
            <person name="Saif S."/>
            <person name="Shea T."/>
            <person name="Shenoy N."/>
            <person name="Sisk P."/>
            <person name="Stolte C."/>
            <person name="Sykes S."/>
            <person name="Wortman J."/>
            <person name="Nusbaum C."/>
            <person name="Birren B."/>
        </authorList>
    </citation>
    <scope>NUCLEOTIDE SEQUENCE [LARGE SCALE GENOMIC DNA]</scope>
    <source>
        <strain evidence="3 4">India VII</strain>
    </source>
</reference>
<feature type="domain" description="Ubiquitin-like" evidence="2">
    <location>
        <begin position="111"/>
        <end position="197"/>
    </location>
</feature>
<organism evidence="3 4">
    <name type="scientific">Plasmodium vivax India VII</name>
    <dbReference type="NCBI Taxonomy" id="1077284"/>
    <lineage>
        <taxon>Eukaryota</taxon>
        <taxon>Sar</taxon>
        <taxon>Alveolata</taxon>
        <taxon>Apicomplexa</taxon>
        <taxon>Aconoidasida</taxon>
        <taxon>Haemosporida</taxon>
        <taxon>Plasmodiidae</taxon>
        <taxon>Plasmodium</taxon>
        <taxon>Plasmodium (Plasmodium)</taxon>
    </lineage>
</organism>
<dbReference type="InterPro" id="IPR000626">
    <property type="entry name" value="Ubiquitin-like_dom"/>
</dbReference>
<name>A0A0J9SEE1_PLAVI</name>
<protein>
    <recommendedName>
        <fullName evidence="2">Ubiquitin-like domain-containing protein</fullName>
    </recommendedName>
</protein>
<dbReference type="SUPFAM" id="SSF54236">
    <property type="entry name" value="Ubiquitin-like"/>
    <property type="match status" value="1"/>
</dbReference>
<dbReference type="GO" id="GO:0007021">
    <property type="term" value="P:tubulin complex assembly"/>
    <property type="evidence" value="ECO:0007669"/>
    <property type="project" value="InterPro"/>
</dbReference>
<dbReference type="AlphaFoldDB" id="A0A0J9SEE1"/>
<dbReference type="InterPro" id="IPR029071">
    <property type="entry name" value="Ubiquitin-like_domsf"/>
</dbReference>
<dbReference type="CDD" id="cd01789">
    <property type="entry name" value="Ubl_TBCB"/>
    <property type="match status" value="1"/>
</dbReference>
<evidence type="ECO:0000313" key="4">
    <source>
        <dbReference type="Proteomes" id="UP000053562"/>
    </source>
</evidence>
<dbReference type="GO" id="GO:0043014">
    <property type="term" value="F:alpha-tubulin binding"/>
    <property type="evidence" value="ECO:0007669"/>
    <property type="project" value="InterPro"/>
</dbReference>
<evidence type="ECO:0000313" key="3">
    <source>
        <dbReference type="EMBL" id="KMZ81334.1"/>
    </source>
</evidence>
<accession>A0A0J9SEE1</accession>
<dbReference type="Proteomes" id="UP000053562">
    <property type="component" value="Unassembled WGS sequence"/>
</dbReference>
<dbReference type="Pfam" id="PF14560">
    <property type="entry name" value="Ubiquitin_2"/>
    <property type="match status" value="1"/>
</dbReference>
<sequence>MSNDEVKFIEEEYKQFYDKFSYINENTFCVEINMSEENEEESKDMATQKMLKLVIQFDGHHFEVLNEQTHRGTGTKKTQFESIEQIFDTFCPQSFKKFVSQGITRRLNSDFVKVDLVHNLYKNKKWREIKLNKFESIENVKKKIYTHTGTPHNHMDLYAYDELNVESSQVHLRNDHMCLNDYQVRDNYTIYVQDKKNAIPNDIIYQMDDDEKLNQLRHLKYEMKEEDYEKRQDTFRNFIKKFRARGEAAPSGEGHPNREDPPKWGRPPPQPPLR</sequence>
<dbReference type="OrthoDB" id="2130750at2759"/>
<gene>
    <name evidence="3" type="ORF">PVIIG_02761</name>
</gene>
<evidence type="ECO:0000256" key="1">
    <source>
        <dbReference type="SAM" id="MobiDB-lite"/>
    </source>
</evidence>
<evidence type="ECO:0000259" key="2">
    <source>
        <dbReference type="Pfam" id="PF14560"/>
    </source>
</evidence>
<feature type="region of interest" description="Disordered" evidence="1">
    <location>
        <begin position="241"/>
        <end position="274"/>
    </location>
</feature>
<feature type="compositionally biased region" description="Pro residues" evidence="1">
    <location>
        <begin position="264"/>
        <end position="274"/>
    </location>
</feature>
<dbReference type="EMBL" id="KQ234247">
    <property type="protein sequence ID" value="KMZ81334.1"/>
    <property type="molecule type" value="Genomic_DNA"/>
</dbReference>
<proteinExistence type="predicted"/>
<dbReference type="GO" id="GO:0007023">
    <property type="term" value="P:post-chaperonin tubulin folding pathway"/>
    <property type="evidence" value="ECO:0007669"/>
    <property type="project" value="InterPro"/>
</dbReference>